<evidence type="ECO:0000313" key="3">
    <source>
        <dbReference type="EMBL" id="GMJ04757.1"/>
    </source>
</evidence>
<proteinExistence type="predicted"/>
<dbReference type="EMBL" id="BSYR01000040">
    <property type="protein sequence ID" value="GMJ04757.1"/>
    <property type="molecule type" value="Genomic_DNA"/>
</dbReference>
<dbReference type="InterPro" id="IPR024752">
    <property type="entry name" value="Myb/SANT-like_dom"/>
</dbReference>
<keyword evidence="4" id="KW-1185">Reference proteome</keyword>
<dbReference type="Pfam" id="PF12776">
    <property type="entry name" value="Myb_DNA-bind_3"/>
    <property type="match status" value="1"/>
</dbReference>
<protein>
    <recommendedName>
        <fullName evidence="2">Myb/SANT-like domain-containing protein</fullName>
    </recommendedName>
</protein>
<evidence type="ECO:0000256" key="1">
    <source>
        <dbReference type="SAM" id="MobiDB-lite"/>
    </source>
</evidence>
<evidence type="ECO:0000259" key="2">
    <source>
        <dbReference type="Pfam" id="PF12776"/>
    </source>
</evidence>
<comment type="caution">
    <text evidence="3">The sequence shown here is derived from an EMBL/GenBank/DDBJ whole genome shotgun (WGS) entry which is preliminary data.</text>
</comment>
<reference evidence="3" key="1">
    <citation type="submission" date="2023-05" db="EMBL/GenBank/DDBJ databases">
        <title>Genome and transcriptome analyses reveal genes involved in the formation of fine ridges on petal epidermal cells in Hibiscus trionum.</title>
        <authorList>
            <person name="Koshimizu S."/>
            <person name="Masuda S."/>
            <person name="Ishii T."/>
            <person name="Shirasu K."/>
            <person name="Hoshino A."/>
            <person name="Arita M."/>
        </authorList>
    </citation>
    <scope>NUCLEOTIDE SEQUENCE</scope>
    <source>
        <strain evidence="3">Hamamatsu line</strain>
    </source>
</reference>
<sequence>MATSNMESQRRKNQTVGRTKPTASKRMWTKHEDVALIECLHTLALDPHWKGDNGTFRSGYLSYIEKMLATKLPTAQIRANPHIESRVKLLKRQYNTLSEMLNIGSGFGWNEEEKCLTAPKDVFDDWVRSHPTAAGLRNKSFLFFDYLIQIFGKERATGAAAETAADAVENLTAEDNTFLDALDVEDEGVKDFESVEEIGASNCQASVDAATTMKRDVSSKKRRRSDDGLSDLVEEMGKIGAAYQKTAESIAAFFKIEADNDQRMSIFEEIIKIENLSKNDMLAAGDYISKEAHKVDFFFSLPQDFKKDYVLKQLLECNLSRPSSHIDPSTDM</sequence>
<dbReference type="AlphaFoldDB" id="A0A9W7J151"/>
<evidence type="ECO:0000313" key="4">
    <source>
        <dbReference type="Proteomes" id="UP001165190"/>
    </source>
</evidence>
<feature type="domain" description="Myb/SANT-like" evidence="2">
    <location>
        <begin position="28"/>
        <end position="124"/>
    </location>
</feature>
<dbReference type="PANTHER" id="PTHR46250">
    <property type="entry name" value="MYB/SANT-LIKE DNA-BINDING DOMAIN PROTEIN-RELATED"/>
    <property type="match status" value="1"/>
</dbReference>
<dbReference type="PANTHER" id="PTHR46250:SF18">
    <property type="entry name" value="MYB_SANT-LIKE DOMAIN-CONTAINING PROTEIN"/>
    <property type="match status" value="1"/>
</dbReference>
<dbReference type="OrthoDB" id="618098at2759"/>
<organism evidence="3 4">
    <name type="scientific">Hibiscus trionum</name>
    <name type="common">Flower of an hour</name>
    <dbReference type="NCBI Taxonomy" id="183268"/>
    <lineage>
        <taxon>Eukaryota</taxon>
        <taxon>Viridiplantae</taxon>
        <taxon>Streptophyta</taxon>
        <taxon>Embryophyta</taxon>
        <taxon>Tracheophyta</taxon>
        <taxon>Spermatophyta</taxon>
        <taxon>Magnoliopsida</taxon>
        <taxon>eudicotyledons</taxon>
        <taxon>Gunneridae</taxon>
        <taxon>Pentapetalae</taxon>
        <taxon>rosids</taxon>
        <taxon>malvids</taxon>
        <taxon>Malvales</taxon>
        <taxon>Malvaceae</taxon>
        <taxon>Malvoideae</taxon>
        <taxon>Hibiscus</taxon>
    </lineage>
</organism>
<accession>A0A9W7J151</accession>
<name>A0A9W7J151_HIBTR</name>
<gene>
    <name evidence="3" type="ORF">HRI_004145000</name>
</gene>
<feature type="region of interest" description="Disordered" evidence="1">
    <location>
        <begin position="1"/>
        <end position="25"/>
    </location>
</feature>
<dbReference type="Proteomes" id="UP001165190">
    <property type="component" value="Unassembled WGS sequence"/>
</dbReference>